<evidence type="ECO:0000313" key="7">
    <source>
        <dbReference type="Proteomes" id="UP001190700"/>
    </source>
</evidence>
<dbReference type="GO" id="GO:0008270">
    <property type="term" value="F:zinc ion binding"/>
    <property type="evidence" value="ECO:0007669"/>
    <property type="project" value="UniProtKB-KW"/>
</dbReference>
<keyword evidence="1" id="KW-0479">Metal-binding</keyword>
<dbReference type="Gene3D" id="6.10.140.2220">
    <property type="match status" value="1"/>
</dbReference>
<dbReference type="Pfam" id="PF01753">
    <property type="entry name" value="zf-MYND"/>
    <property type="match status" value="1"/>
</dbReference>
<dbReference type="PROSITE" id="PS50865">
    <property type="entry name" value="ZF_MYND_2"/>
    <property type="match status" value="1"/>
</dbReference>
<keyword evidence="7" id="KW-1185">Reference proteome</keyword>
<evidence type="ECO:0000259" key="5">
    <source>
        <dbReference type="PROSITE" id="PS50865"/>
    </source>
</evidence>
<dbReference type="Proteomes" id="UP001190700">
    <property type="component" value="Unassembled WGS sequence"/>
</dbReference>
<evidence type="ECO:0000256" key="1">
    <source>
        <dbReference type="ARBA" id="ARBA00022723"/>
    </source>
</evidence>
<keyword evidence="2 4" id="KW-0863">Zinc-finger</keyword>
<keyword evidence="3" id="KW-0862">Zinc</keyword>
<name>A0AAE0EZZ1_9CHLO</name>
<evidence type="ECO:0000256" key="2">
    <source>
        <dbReference type="ARBA" id="ARBA00022771"/>
    </source>
</evidence>
<organism evidence="6 7">
    <name type="scientific">Cymbomonas tetramitiformis</name>
    <dbReference type="NCBI Taxonomy" id="36881"/>
    <lineage>
        <taxon>Eukaryota</taxon>
        <taxon>Viridiplantae</taxon>
        <taxon>Chlorophyta</taxon>
        <taxon>Pyramimonadophyceae</taxon>
        <taxon>Pyramimonadales</taxon>
        <taxon>Pyramimonadaceae</taxon>
        <taxon>Cymbomonas</taxon>
    </lineage>
</organism>
<gene>
    <name evidence="6" type="ORF">CYMTET_44124</name>
</gene>
<protein>
    <recommendedName>
        <fullName evidence="5">MYND-type domain-containing protein</fullName>
    </recommendedName>
</protein>
<evidence type="ECO:0000256" key="4">
    <source>
        <dbReference type="PROSITE-ProRule" id="PRU00134"/>
    </source>
</evidence>
<evidence type="ECO:0000256" key="3">
    <source>
        <dbReference type="ARBA" id="ARBA00022833"/>
    </source>
</evidence>
<reference evidence="6 7" key="1">
    <citation type="journal article" date="2015" name="Genome Biol. Evol.">
        <title>Comparative Genomics of a Bacterivorous Green Alga Reveals Evolutionary Causalities and Consequences of Phago-Mixotrophic Mode of Nutrition.</title>
        <authorList>
            <person name="Burns J.A."/>
            <person name="Paasch A."/>
            <person name="Narechania A."/>
            <person name="Kim E."/>
        </authorList>
    </citation>
    <scope>NUCLEOTIDE SEQUENCE [LARGE SCALE GENOMIC DNA]</scope>
    <source>
        <strain evidence="6 7">PLY_AMNH</strain>
    </source>
</reference>
<dbReference type="SUPFAM" id="SSF144232">
    <property type="entry name" value="HIT/MYND zinc finger-like"/>
    <property type="match status" value="1"/>
</dbReference>
<proteinExistence type="predicted"/>
<dbReference type="InterPro" id="IPR002893">
    <property type="entry name" value="Znf_MYND"/>
</dbReference>
<sequence>MSSGVHVRVVTRDCNAVATLSNITCAGTDCGKLGRFSCRNCGAVKYCSIQCQKPAWPQHKKYCQAIQAQARQTAELAAELHACPLGWSAEPEDLFQTSVGHFWGMLHPRDYCRARRKLMSTLREYGHEGNSQLALKLALEHALDLIWLTRGDNQGLRHDVPHLQISLGRLREAYDFCKWWLNLDADYDPDDLELPYLDLRGEDVAEELDNLHIKEWGCTSLLLGVALVKLCVMMQIKQVEAFVLGLHDRVGADSPKLHSLSMAYAPWQTRG</sequence>
<feature type="domain" description="MYND-type" evidence="5">
    <location>
        <begin position="27"/>
        <end position="63"/>
    </location>
</feature>
<dbReference type="AlphaFoldDB" id="A0AAE0EZZ1"/>
<evidence type="ECO:0000313" key="6">
    <source>
        <dbReference type="EMBL" id="KAK3246337.1"/>
    </source>
</evidence>
<accession>A0AAE0EZZ1</accession>
<comment type="caution">
    <text evidence="6">The sequence shown here is derived from an EMBL/GenBank/DDBJ whole genome shotgun (WGS) entry which is preliminary data.</text>
</comment>
<dbReference type="EMBL" id="LGRX02029921">
    <property type="protein sequence ID" value="KAK3246337.1"/>
    <property type="molecule type" value="Genomic_DNA"/>
</dbReference>